<reference evidence="1" key="1">
    <citation type="submission" date="2021-02" db="EMBL/GenBank/DDBJ databases">
        <authorList>
            <person name="Cremers G."/>
            <person name="Picone N."/>
        </authorList>
    </citation>
    <scope>NUCLEOTIDE SEQUENCE</scope>
    <source>
        <strain evidence="1">PQ17</strain>
    </source>
</reference>
<gene>
    <name evidence="1" type="ORF">MPNT_300011</name>
</gene>
<sequence length="79" mass="8962">MEQERRMFIKRVGKRPVAKSTKLRFKDIDPQADLNKGDGRCQKICGFRKHLLSFGPEGATSCKLTANRSSRSGKTPPWL</sequence>
<name>A0A8J2FR77_9BACT</name>
<evidence type="ECO:0000313" key="1">
    <source>
        <dbReference type="EMBL" id="CAF0699831.1"/>
    </source>
</evidence>
<comment type="caution">
    <text evidence="1">The sequence shown here is derived from an EMBL/GenBank/DDBJ whole genome shotgun (WGS) entry which is preliminary data.</text>
</comment>
<protein>
    <submittedName>
        <fullName evidence="1">Uncharacterized protein</fullName>
    </submittedName>
</protein>
<organism evidence="1 2">
    <name type="scientific">Candidatus Methylacidithermus pantelleriae</name>
    <dbReference type="NCBI Taxonomy" id="2744239"/>
    <lineage>
        <taxon>Bacteria</taxon>
        <taxon>Pseudomonadati</taxon>
        <taxon>Verrucomicrobiota</taxon>
        <taxon>Methylacidiphilae</taxon>
        <taxon>Methylacidiphilales</taxon>
        <taxon>Methylacidiphilaceae</taxon>
        <taxon>Candidatus Methylacidithermus</taxon>
    </lineage>
</organism>
<dbReference type="EMBL" id="CAJNOB010000024">
    <property type="protein sequence ID" value="CAF0699831.1"/>
    <property type="molecule type" value="Genomic_DNA"/>
</dbReference>
<keyword evidence="2" id="KW-1185">Reference proteome</keyword>
<evidence type="ECO:0000313" key="2">
    <source>
        <dbReference type="Proteomes" id="UP000663859"/>
    </source>
</evidence>
<proteinExistence type="predicted"/>
<accession>A0A8J2FR77</accession>
<dbReference type="AlphaFoldDB" id="A0A8J2FR77"/>
<dbReference type="Proteomes" id="UP000663859">
    <property type="component" value="Unassembled WGS sequence"/>
</dbReference>